<dbReference type="InterPro" id="IPR002068">
    <property type="entry name" value="A-crystallin/Hsp20_dom"/>
</dbReference>
<accession>A0A5N6B7K6</accession>
<dbReference type="AlphaFoldDB" id="A0A5N6B7K6"/>
<dbReference type="EMBL" id="VDMA02000033">
    <property type="protein sequence ID" value="KAB8176048.1"/>
    <property type="molecule type" value="Genomic_DNA"/>
</dbReference>
<gene>
    <name evidence="4" type="ORF">FH610_038995</name>
</gene>
<sequence>MNLTERSQGRFPFPELLELLESPVYGFRPFGQIIRVEDFVADGRYVLRAELPGIDPDKDLEVTVGHGILHIRAEKTKEVKDAKEPRRSEIAYGAFSRSVTLPPTAKAEDVTAVYKDGVLEITVGLEEENKTAGRRILVQH</sequence>
<comment type="caution">
    <text evidence="4">The sequence shown here is derived from an EMBL/GenBank/DDBJ whole genome shotgun (WGS) entry which is preliminary data.</text>
</comment>
<dbReference type="CDD" id="cd06464">
    <property type="entry name" value="ACD_sHsps-like"/>
    <property type="match status" value="1"/>
</dbReference>
<dbReference type="InterPro" id="IPR031107">
    <property type="entry name" value="Small_HSP"/>
</dbReference>
<evidence type="ECO:0000313" key="5">
    <source>
        <dbReference type="Proteomes" id="UP000313066"/>
    </source>
</evidence>
<name>A0A5N6B7K6_9ACTN</name>
<dbReference type="Gene3D" id="2.60.40.790">
    <property type="match status" value="1"/>
</dbReference>
<dbReference type="InterPro" id="IPR008978">
    <property type="entry name" value="HSP20-like_chaperone"/>
</dbReference>
<dbReference type="Proteomes" id="UP000313066">
    <property type="component" value="Unassembled WGS sequence"/>
</dbReference>
<dbReference type="SUPFAM" id="SSF49764">
    <property type="entry name" value="HSP20-like chaperones"/>
    <property type="match status" value="1"/>
</dbReference>
<organism evidence="4 5">
    <name type="scientific">Microbispora catharanthi</name>
    <dbReference type="NCBI Taxonomy" id="1712871"/>
    <lineage>
        <taxon>Bacteria</taxon>
        <taxon>Bacillati</taxon>
        <taxon>Actinomycetota</taxon>
        <taxon>Actinomycetes</taxon>
        <taxon>Streptosporangiales</taxon>
        <taxon>Streptosporangiaceae</taxon>
        <taxon>Microbispora</taxon>
    </lineage>
</organism>
<evidence type="ECO:0000259" key="3">
    <source>
        <dbReference type="PROSITE" id="PS01031"/>
    </source>
</evidence>
<dbReference type="RefSeq" id="WP_139580263.1">
    <property type="nucleotide sequence ID" value="NZ_VDMA02000033.1"/>
</dbReference>
<keyword evidence="5" id="KW-1185">Reference proteome</keyword>
<dbReference type="PANTHER" id="PTHR11527">
    <property type="entry name" value="HEAT-SHOCK PROTEIN 20 FAMILY MEMBER"/>
    <property type="match status" value="1"/>
</dbReference>
<evidence type="ECO:0000256" key="2">
    <source>
        <dbReference type="RuleBase" id="RU003616"/>
    </source>
</evidence>
<reference evidence="4 5" key="1">
    <citation type="submission" date="2019-10" db="EMBL/GenBank/DDBJ databases">
        <title>Nonomuraea sp. nov., isolated from Phyllanthus amarus.</title>
        <authorList>
            <person name="Klykleung N."/>
            <person name="Tanasupawat S."/>
        </authorList>
    </citation>
    <scope>NUCLEOTIDE SEQUENCE [LARGE SCALE GENOMIC DNA]</scope>
    <source>
        <strain evidence="4 5">CR1-09</strain>
    </source>
</reference>
<evidence type="ECO:0000256" key="1">
    <source>
        <dbReference type="PROSITE-ProRule" id="PRU00285"/>
    </source>
</evidence>
<feature type="domain" description="SHSP" evidence="3">
    <location>
        <begin position="27"/>
        <end position="140"/>
    </location>
</feature>
<dbReference type="PROSITE" id="PS01031">
    <property type="entry name" value="SHSP"/>
    <property type="match status" value="1"/>
</dbReference>
<evidence type="ECO:0000313" key="4">
    <source>
        <dbReference type="EMBL" id="KAB8176048.1"/>
    </source>
</evidence>
<protein>
    <submittedName>
        <fullName evidence="4">Hsp20 family protein</fullName>
    </submittedName>
</protein>
<dbReference type="Pfam" id="PF00011">
    <property type="entry name" value="HSP20"/>
    <property type="match status" value="1"/>
</dbReference>
<comment type="similarity">
    <text evidence="1 2">Belongs to the small heat shock protein (HSP20) family.</text>
</comment>
<proteinExistence type="inferred from homology"/>